<dbReference type="Pfam" id="PF14280">
    <property type="entry name" value="DUF4365"/>
    <property type="match status" value="1"/>
</dbReference>
<gene>
    <name evidence="2" type="ORF">GZA08_02440</name>
</gene>
<keyword evidence="3" id="KW-1185">Reference proteome</keyword>
<protein>
    <submittedName>
        <fullName evidence="2">DUF4365 domain-containing protein</fullName>
    </submittedName>
</protein>
<organism evidence="2 3">
    <name type="scientific">Pseudoroseicyclus tamaricis</name>
    <dbReference type="NCBI Taxonomy" id="2705421"/>
    <lineage>
        <taxon>Bacteria</taxon>
        <taxon>Pseudomonadati</taxon>
        <taxon>Pseudomonadota</taxon>
        <taxon>Alphaproteobacteria</taxon>
        <taxon>Rhodobacterales</taxon>
        <taxon>Paracoccaceae</taxon>
        <taxon>Pseudoroseicyclus</taxon>
    </lineage>
</organism>
<dbReference type="EMBL" id="JAAGAB010000001">
    <property type="protein sequence ID" value="NDU99831.1"/>
    <property type="molecule type" value="Genomic_DNA"/>
</dbReference>
<evidence type="ECO:0000259" key="1">
    <source>
        <dbReference type="Pfam" id="PF14280"/>
    </source>
</evidence>
<reference evidence="2 3" key="1">
    <citation type="submission" date="2020-02" db="EMBL/GenBank/DDBJ databases">
        <title>Pseudoroseicyclus tamarix, sp. nov., isolated from offshore sediment of a Tamarix chinensis forest.</title>
        <authorList>
            <person name="Gai Y."/>
        </authorList>
    </citation>
    <scope>NUCLEOTIDE SEQUENCE [LARGE SCALE GENOMIC DNA]</scope>
    <source>
        <strain evidence="2 3">CLL3-39</strain>
    </source>
</reference>
<feature type="domain" description="DUF4365" evidence="1">
    <location>
        <begin position="7"/>
        <end position="124"/>
    </location>
</feature>
<dbReference type="InterPro" id="IPR025375">
    <property type="entry name" value="DUF4365"/>
</dbReference>
<accession>A0A6B2JWU5</accession>
<proteinExistence type="predicted"/>
<sequence length="232" mass="26352">MEYLFYETGGVEAGIDGTIEIRDPETGEVANQIVQFRSKATGNRLPGESELGFHWPCDERDIEYWTFGTAPVVLIVVDLTKDRAYWKDVRTWFAVPQNRASRKVQFDKTADLFTADAARAVREVAATARPGSYYSAPRRSEELTTNLLRVSAMATTLYWALTDAKSVGEFWRRVKEHDPIRQGRRSFAAGRYSLSAIWTLRRGARSVIPARWRSSTSRSGRCRTTRTENVTS</sequence>
<evidence type="ECO:0000313" key="2">
    <source>
        <dbReference type="EMBL" id="NDU99831.1"/>
    </source>
</evidence>
<dbReference type="Proteomes" id="UP000474757">
    <property type="component" value="Unassembled WGS sequence"/>
</dbReference>
<comment type="caution">
    <text evidence="2">The sequence shown here is derived from an EMBL/GenBank/DDBJ whole genome shotgun (WGS) entry which is preliminary data.</text>
</comment>
<dbReference type="AlphaFoldDB" id="A0A6B2JWU5"/>
<name>A0A6B2JWU5_9RHOB</name>
<evidence type="ECO:0000313" key="3">
    <source>
        <dbReference type="Proteomes" id="UP000474757"/>
    </source>
</evidence>